<evidence type="ECO:0000256" key="4">
    <source>
        <dbReference type="ARBA" id="ARBA00022840"/>
    </source>
</evidence>
<evidence type="ECO:0000256" key="1">
    <source>
        <dbReference type="ARBA" id="ARBA00005417"/>
    </source>
</evidence>
<comment type="similarity">
    <text evidence="1">Belongs to the ABC transporter superfamily.</text>
</comment>
<gene>
    <name evidence="7" type="primary">aztA</name>
    <name evidence="7" type="ORF">GCM10023224_07180</name>
</gene>
<dbReference type="Proteomes" id="UP001499993">
    <property type="component" value="Unassembled WGS sequence"/>
</dbReference>
<dbReference type="RefSeq" id="WP_425579351.1">
    <property type="nucleotide sequence ID" value="NZ_BAABIK010000002.1"/>
</dbReference>
<dbReference type="InterPro" id="IPR047748">
    <property type="entry name" value="AztA-like"/>
</dbReference>
<feature type="domain" description="ABC transporter" evidence="6">
    <location>
        <begin position="9"/>
        <end position="231"/>
    </location>
</feature>
<evidence type="ECO:0000313" key="8">
    <source>
        <dbReference type="Proteomes" id="UP001499993"/>
    </source>
</evidence>
<keyword evidence="8" id="KW-1185">Reference proteome</keyword>
<dbReference type="NCBIfam" id="NF040873">
    <property type="entry name" value="AztA"/>
    <property type="match status" value="1"/>
</dbReference>
<accession>A0ABP9GF33</accession>
<evidence type="ECO:0000259" key="6">
    <source>
        <dbReference type="PROSITE" id="PS50893"/>
    </source>
</evidence>
<protein>
    <submittedName>
        <fullName evidence="7">Zinc ABC transporter ATP-binding protein AztA</fullName>
    </submittedName>
</protein>
<dbReference type="InterPro" id="IPR027417">
    <property type="entry name" value="P-loop_NTPase"/>
</dbReference>
<keyword evidence="3" id="KW-0547">Nucleotide-binding</keyword>
<evidence type="ECO:0000256" key="5">
    <source>
        <dbReference type="SAM" id="MobiDB-lite"/>
    </source>
</evidence>
<comment type="caution">
    <text evidence="7">The sequence shown here is derived from an EMBL/GenBank/DDBJ whole genome shotgun (WGS) entry which is preliminary data.</text>
</comment>
<dbReference type="InterPro" id="IPR050153">
    <property type="entry name" value="Metal_Ion_Import_ABC"/>
</dbReference>
<dbReference type="SUPFAM" id="SSF52540">
    <property type="entry name" value="P-loop containing nucleoside triphosphate hydrolases"/>
    <property type="match status" value="1"/>
</dbReference>
<dbReference type="Gene3D" id="3.40.50.300">
    <property type="entry name" value="P-loop containing nucleotide triphosphate hydrolases"/>
    <property type="match status" value="1"/>
</dbReference>
<dbReference type="SMART" id="SM00382">
    <property type="entry name" value="AAA"/>
    <property type="match status" value="1"/>
</dbReference>
<dbReference type="InterPro" id="IPR003593">
    <property type="entry name" value="AAA+_ATPase"/>
</dbReference>
<dbReference type="PANTHER" id="PTHR42734:SF5">
    <property type="entry name" value="IRON TRANSPORT SYSTEM ATP-BINDING PROTEIN HI_0361-RELATED"/>
    <property type="match status" value="1"/>
</dbReference>
<feature type="region of interest" description="Disordered" evidence="5">
    <location>
        <begin position="211"/>
        <end position="231"/>
    </location>
</feature>
<dbReference type="GO" id="GO:0005524">
    <property type="term" value="F:ATP binding"/>
    <property type="evidence" value="ECO:0007669"/>
    <property type="project" value="UniProtKB-KW"/>
</dbReference>
<feature type="compositionally biased region" description="Basic and acidic residues" evidence="5">
    <location>
        <begin position="211"/>
        <end position="225"/>
    </location>
</feature>
<evidence type="ECO:0000256" key="2">
    <source>
        <dbReference type="ARBA" id="ARBA00022448"/>
    </source>
</evidence>
<evidence type="ECO:0000256" key="3">
    <source>
        <dbReference type="ARBA" id="ARBA00022741"/>
    </source>
</evidence>
<keyword evidence="2" id="KW-0813">Transport</keyword>
<dbReference type="EMBL" id="BAABIK010000002">
    <property type="protein sequence ID" value="GAA4930113.1"/>
    <property type="molecule type" value="Genomic_DNA"/>
</dbReference>
<keyword evidence="4 7" id="KW-0067">ATP-binding</keyword>
<organism evidence="7 8">
    <name type="scientific">Streptomonospora halophila</name>
    <dbReference type="NCBI Taxonomy" id="427369"/>
    <lineage>
        <taxon>Bacteria</taxon>
        <taxon>Bacillati</taxon>
        <taxon>Actinomycetota</taxon>
        <taxon>Actinomycetes</taxon>
        <taxon>Streptosporangiales</taxon>
        <taxon>Nocardiopsidaceae</taxon>
        <taxon>Streptomonospora</taxon>
    </lineage>
</organism>
<sequence>MQHSTHAAVALRAVCAAYGPTTVLREVTAAVPARRVTALLGANGSGKSTLLGVVAGVHAPASGAVERFHTERPALVVQHSAVPDSLPVTVREAVAMGRWAHRGLWRRLTAADRAIVADCMERLGIADPAARPLGSLSGGQRQRTLLAQGLAQRSDLLLLDEPATSLDAATQEAIPAIVEDLCSDGVTVLHATHDPQAARRADHRLHLHEGRLAPEAAEREHRASADRGAAV</sequence>
<evidence type="ECO:0000313" key="7">
    <source>
        <dbReference type="EMBL" id="GAA4930113.1"/>
    </source>
</evidence>
<dbReference type="PROSITE" id="PS50893">
    <property type="entry name" value="ABC_TRANSPORTER_2"/>
    <property type="match status" value="1"/>
</dbReference>
<dbReference type="Pfam" id="PF00005">
    <property type="entry name" value="ABC_tran"/>
    <property type="match status" value="1"/>
</dbReference>
<name>A0ABP9GF33_9ACTN</name>
<dbReference type="PANTHER" id="PTHR42734">
    <property type="entry name" value="METAL TRANSPORT SYSTEM ATP-BINDING PROTEIN TM_0124-RELATED"/>
    <property type="match status" value="1"/>
</dbReference>
<dbReference type="InterPro" id="IPR003439">
    <property type="entry name" value="ABC_transporter-like_ATP-bd"/>
</dbReference>
<reference evidence="8" key="1">
    <citation type="journal article" date="2019" name="Int. J. Syst. Evol. Microbiol.">
        <title>The Global Catalogue of Microorganisms (GCM) 10K type strain sequencing project: providing services to taxonomists for standard genome sequencing and annotation.</title>
        <authorList>
            <consortium name="The Broad Institute Genomics Platform"/>
            <consortium name="The Broad Institute Genome Sequencing Center for Infectious Disease"/>
            <person name="Wu L."/>
            <person name="Ma J."/>
        </authorList>
    </citation>
    <scope>NUCLEOTIDE SEQUENCE [LARGE SCALE GENOMIC DNA]</scope>
    <source>
        <strain evidence="8">JCM 18123</strain>
    </source>
</reference>
<proteinExistence type="inferred from homology"/>